<evidence type="ECO:0000313" key="9">
    <source>
        <dbReference type="EMBL" id="KAF5335395.1"/>
    </source>
</evidence>
<dbReference type="Proteomes" id="UP000541558">
    <property type="component" value="Unassembled WGS sequence"/>
</dbReference>
<feature type="compositionally biased region" description="Basic and acidic residues" evidence="7">
    <location>
        <begin position="1"/>
        <end position="29"/>
    </location>
</feature>
<evidence type="ECO:0000313" key="10">
    <source>
        <dbReference type="Proteomes" id="UP000541558"/>
    </source>
</evidence>
<feature type="DNA-binding region" description="Homeobox" evidence="5">
    <location>
        <begin position="44"/>
        <end position="103"/>
    </location>
</feature>
<dbReference type="SMART" id="SM00389">
    <property type="entry name" value="HOX"/>
    <property type="match status" value="2"/>
</dbReference>
<accession>A0A8H5FFL9</accession>
<evidence type="ECO:0000259" key="8">
    <source>
        <dbReference type="PROSITE" id="PS50071"/>
    </source>
</evidence>
<evidence type="ECO:0000256" key="5">
    <source>
        <dbReference type="PROSITE-ProRule" id="PRU00108"/>
    </source>
</evidence>
<dbReference type="CDD" id="cd00086">
    <property type="entry name" value="homeodomain"/>
    <property type="match status" value="2"/>
</dbReference>
<dbReference type="GO" id="GO:0000978">
    <property type="term" value="F:RNA polymerase II cis-regulatory region sequence-specific DNA binding"/>
    <property type="evidence" value="ECO:0007669"/>
    <property type="project" value="TreeGrafter"/>
</dbReference>
<sequence>MESRRSNIYDLLNREDEHPDFSEGPHHDGPCSSPEQSHSSNAKPKRARVVLTKDQSKALELHFKTSPYPTIQERKDLASTLGLTNDKVYQWFYREQRDAPRRLLPDGTKLGFRHPLTEEQQSRLEKEYALNKRPSDREQKAIALDLGLSELRVSQWLHRRRNKRKQP</sequence>
<dbReference type="EMBL" id="JAACJK010000063">
    <property type="protein sequence ID" value="KAF5335395.1"/>
    <property type="molecule type" value="Genomic_DNA"/>
</dbReference>
<dbReference type="PROSITE" id="PS50071">
    <property type="entry name" value="HOMEOBOX_2"/>
    <property type="match status" value="2"/>
</dbReference>
<feature type="region of interest" description="Disordered" evidence="7">
    <location>
        <begin position="117"/>
        <end position="136"/>
    </location>
</feature>
<dbReference type="SUPFAM" id="SSF46689">
    <property type="entry name" value="Homeodomain-like"/>
    <property type="match status" value="2"/>
</dbReference>
<reference evidence="9 10" key="1">
    <citation type="journal article" date="2020" name="ISME J.">
        <title>Uncovering the hidden diversity of litter-decomposition mechanisms in mushroom-forming fungi.</title>
        <authorList>
            <person name="Floudas D."/>
            <person name="Bentzer J."/>
            <person name="Ahren D."/>
            <person name="Johansson T."/>
            <person name="Persson P."/>
            <person name="Tunlid A."/>
        </authorList>
    </citation>
    <scope>NUCLEOTIDE SEQUENCE [LARGE SCALE GENOMIC DNA]</scope>
    <source>
        <strain evidence="9 10">CBS 175.51</strain>
    </source>
</reference>
<feature type="compositionally biased region" description="Polar residues" evidence="7">
    <location>
        <begin position="33"/>
        <end position="42"/>
    </location>
</feature>
<protein>
    <recommendedName>
        <fullName evidence="8">Homeobox domain-containing protein</fullName>
    </recommendedName>
</protein>
<keyword evidence="3 5" id="KW-0371">Homeobox</keyword>
<evidence type="ECO:0000256" key="2">
    <source>
        <dbReference type="ARBA" id="ARBA00023125"/>
    </source>
</evidence>
<feature type="region of interest" description="Disordered" evidence="7">
    <location>
        <begin position="1"/>
        <end position="49"/>
    </location>
</feature>
<dbReference type="PANTHER" id="PTHR24324:SF5">
    <property type="entry name" value="HEMATOPOIETICALLY-EXPRESSED HOMEOBOX PROTEIN HHEX"/>
    <property type="match status" value="1"/>
</dbReference>
<evidence type="ECO:0000256" key="4">
    <source>
        <dbReference type="ARBA" id="ARBA00023242"/>
    </source>
</evidence>
<dbReference type="GO" id="GO:0005634">
    <property type="term" value="C:nucleus"/>
    <property type="evidence" value="ECO:0007669"/>
    <property type="project" value="UniProtKB-SubCell"/>
</dbReference>
<comment type="caution">
    <text evidence="9">The sequence shown here is derived from an EMBL/GenBank/DDBJ whole genome shotgun (WGS) entry which is preliminary data.</text>
</comment>
<dbReference type="AlphaFoldDB" id="A0A8H5FFL9"/>
<evidence type="ECO:0000256" key="6">
    <source>
        <dbReference type="RuleBase" id="RU000682"/>
    </source>
</evidence>
<organism evidence="9 10">
    <name type="scientific">Ephemerocybe angulata</name>
    <dbReference type="NCBI Taxonomy" id="980116"/>
    <lineage>
        <taxon>Eukaryota</taxon>
        <taxon>Fungi</taxon>
        <taxon>Dikarya</taxon>
        <taxon>Basidiomycota</taxon>
        <taxon>Agaricomycotina</taxon>
        <taxon>Agaricomycetes</taxon>
        <taxon>Agaricomycetidae</taxon>
        <taxon>Agaricales</taxon>
        <taxon>Agaricineae</taxon>
        <taxon>Psathyrellaceae</taxon>
        <taxon>Ephemerocybe</taxon>
    </lineage>
</organism>
<dbReference type="Gene3D" id="1.10.10.60">
    <property type="entry name" value="Homeodomain-like"/>
    <property type="match status" value="2"/>
</dbReference>
<dbReference type="InterPro" id="IPR009057">
    <property type="entry name" value="Homeodomain-like_sf"/>
</dbReference>
<keyword evidence="2 5" id="KW-0238">DNA-binding</keyword>
<evidence type="ECO:0000256" key="3">
    <source>
        <dbReference type="ARBA" id="ARBA00023155"/>
    </source>
</evidence>
<dbReference type="PANTHER" id="PTHR24324">
    <property type="entry name" value="HOMEOBOX PROTEIN HHEX"/>
    <property type="match status" value="1"/>
</dbReference>
<evidence type="ECO:0000256" key="1">
    <source>
        <dbReference type="ARBA" id="ARBA00004123"/>
    </source>
</evidence>
<name>A0A8H5FFL9_9AGAR</name>
<keyword evidence="4 5" id="KW-0539">Nucleus</keyword>
<gene>
    <name evidence="9" type="ORF">D9611_011705</name>
</gene>
<feature type="domain" description="Homeobox" evidence="8">
    <location>
        <begin position="107"/>
        <end position="167"/>
    </location>
</feature>
<proteinExistence type="predicted"/>
<dbReference type="Pfam" id="PF00046">
    <property type="entry name" value="Homeodomain"/>
    <property type="match status" value="2"/>
</dbReference>
<dbReference type="InterPro" id="IPR001356">
    <property type="entry name" value="HD"/>
</dbReference>
<comment type="subcellular location">
    <subcellularLocation>
        <location evidence="1 5 6">Nucleus</location>
    </subcellularLocation>
</comment>
<dbReference type="InterPro" id="IPR051000">
    <property type="entry name" value="Homeobox_DNA-bind_prot"/>
</dbReference>
<dbReference type="GO" id="GO:0030154">
    <property type="term" value="P:cell differentiation"/>
    <property type="evidence" value="ECO:0007669"/>
    <property type="project" value="TreeGrafter"/>
</dbReference>
<feature type="domain" description="Homeobox" evidence="8">
    <location>
        <begin position="42"/>
        <end position="102"/>
    </location>
</feature>
<evidence type="ECO:0000256" key="7">
    <source>
        <dbReference type="SAM" id="MobiDB-lite"/>
    </source>
</evidence>
<dbReference type="OrthoDB" id="6159439at2759"/>
<dbReference type="GO" id="GO:0006357">
    <property type="term" value="P:regulation of transcription by RNA polymerase II"/>
    <property type="evidence" value="ECO:0007669"/>
    <property type="project" value="TreeGrafter"/>
</dbReference>
<keyword evidence="10" id="KW-1185">Reference proteome</keyword>